<sequence>MQGKVKPAPAERSEAAMRIGELAERAGTTAKTLRFYEGQGLLPPAERTQSGYRDYAPETVARIDFVHRGQAAGLTLAQIRQILDIRDGGHAPCEHVRDLLDVRLAEIEQQIAQLSVLRDTIADLRQDAAHPDPETCSTDQVCRYL</sequence>
<evidence type="ECO:0000256" key="2">
    <source>
        <dbReference type="ARBA" id="ARBA00023125"/>
    </source>
</evidence>
<dbReference type="InterPro" id="IPR000551">
    <property type="entry name" value="MerR-type_HTH_dom"/>
</dbReference>
<dbReference type="Proteomes" id="UP000567246">
    <property type="component" value="Unassembled WGS sequence"/>
</dbReference>
<organism evidence="5 6">
    <name type="scientific">Micrococcus endophyticus</name>
    <dbReference type="NCBI Taxonomy" id="455343"/>
    <lineage>
        <taxon>Bacteria</taxon>
        <taxon>Bacillati</taxon>
        <taxon>Actinomycetota</taxon>
        <taxon>Actinomycetes</taxon>
        <taxon>Micrococcales</taxon>
        <taxon>Micrococcaceae</taxon>
        <taxon>Micrococcus</taxon>
    </lineage>
</organism>
<dbReference type="InterPro" id="IPR009061">
    <property type="entry name" value="DNA-bd_dom_put_sf"/>
</dbReference>
<name>A0A7W9JK40_9MICC</name>
<keyword evidence="6" id="KW-1185">Reference proteome</keyword>
<dbReference type="GO" id="GO:0003677">
    <property type="term" value="F:DNA binding"/>
    <property type="evidence" value="ECO:0007669"/>
    <property type="project" value="UniProtKB-KW"/>
</dbReference>
<dbReference type="InterPro" id="IPR047057">
    <property type="entry name" value="MerR_fam"/>
</dbReference>
<dbReference type="GO" id="GO:0003700">
    <property type="term" value="F:DNA-binding transcription factor activity"/>
    <property type="evidence" value="ECO:0007669"/>
    <property type="project" value="InterPro"/>
</dbReference>
<proteinExistence type="predicted"/>
<evidence type="ECO:0000256" key="1">
    <source>
        <dbReference type="ARBA" id="ARBA00023015"/>
    </source>
</evidence>
<dbReference type="Gene3D" id="1.10.1660.10">
    <property type="match status" value="1"/>
</dbReference>
<dbReference type="SMART" id="SM00422">
    <property type="entry name" value="HTH_MERR"/>
    <property type="match status" value="1"/>
</dbReference>
<feature type="domain" description="HTH merR-type" evidence="4">
    <location>
        <begin position="16"/>
        <end position="85"/>
    </location>
</feature>
<dbReference type="EMBL" id="JACHMW010000001">
    <property type="protein sequence ID" value="MBB5848697.1"/>
    <property type="molecule type" value="Genomic_DNA"/>
</dbReference>
<keyword evidence="2 5" id="KW-0238">DNA-binding</keyword>
<evidence type="ECO:0000259" key="4">
    <source>
        <dbReference type="PROSITE" id="PS50937"/>
    </source>
</evidence>
<dbReference type="PANTHER" id="PTHR30204">
    <property type="entry name" value="REDOX-CYCLING DRUG-SENSING TRANSCRIPTIONAL ACTIVATOR SOXR"/>
    <property type="match status" value="1"/>
</dbReference>
<protein>
    <submittedName>
        <fullName evidence="5">DNA-binding transcriptional MerR regulator</fullName>
    </submittedName>
</protein>
<dbReference type="InterPro" id="IPR015358">
    <property type="entry name" value="Tscrpt_reg_MerR_DNA-bd"/>
</dbReference>
<dbReference type="Pfam" id="PF00376">
    <property type="entry name" value="MerR"/>
    <property type="match status" value="1"/>
</dbReference>
<keyword evidence="3" id="KW-0804">Transcription</keyword>
<keyword evidence="1" id="KW-0805">Transcription regulation</keyword>
<comment type="caution">
    <text evidence="5">The sequence shown here is derived from an EMBL/GenBank/DDBJ whole genome shotgun (WGS) entry which is preliminary data.</text>
</comment>
<dbReference type="PROSITE" id="PS50937">
    <property type="entry name" value="HTH_MERR_2"/>
    <property type="match status" value="1"/>
</dbReference>
<evidence type="ECO:0000313" key="5">
    <source>
        <dbReference type="EMBL" id="MBB5848697.1"/>
    </source>
</evidence>
<dbReference type="SUPFAM" id="SSF46955">
    <property type="entry name" value="Putative DNA-binding domain"/>
    <property type="match status" value="1"/>
</dbReference>
<dbReference type="PANTHER" id="PTHR30204:SF94">
    <property type="entry name" value="HEAVY METAL-DEPENDENT TRANSCRIPTIONAL REGULATOR HI_0293-RELATED"/>
    <property type="match status" value="1"/>
</dbReference>
<reference evidence="5 6" key="1">
    <citation type="submission" date="2020-08" db="EMBL/GenBank/DDBJ databases">
        <title>Sequencing the genomes of 1000 actinobacteria strains.</title>
        <authorList>
            <person name="Klenk H.-P."/>
        </authorList>
    </citation>
    <scope>NUCLEOTIDE SEQUENCE [LARGE SCALE GENOMIC DNA]</scope>
    <source>
        <strain evidence="5 6">DSM 17945</strain>
    </source>
</reference>
<evidence type="ECO:0000313" key="6">
    <source>
        <dbReference type="Proteomes" id="UP000567246"/>
    </source>
</evidence>
<dbReference type="CDD" id="cd04770">
    <property type="entry name" value="HTH_HMRTR"/>
    <property type="match status" value="1"/>
</dbReference>
<dbReference type="AlphaFoldDB" id="A0A7W9JK40"/>
<accession>A0A7W9JK40</accession>
<evidence type="ECO:0000256" key="3">
    <source>
        <dbReference type="ARBA" id="ARBA00023163"/>
    </source>
</evidence>
<dbReference type="PRINTS" id="PR00040">
    <property type="entry name" value="HTHMERR"/>
</dbReference>
<dbReference type="Pfam" id="PF09278">
    <property type="entry name" value="MerR-DNA-bind"/>
    <property type="match status" value="1"/>
</dbReference>
<gene>
    <name evidence="5" type="ORF">HDA33_001261</name>
</gene>